<sequence>MKHLEVQKLGMNKGAPRVYIQGRKAVLAGFAPGAKYKPTVDEEKCLLTLEVNEE</sequence>
<organism evidence="1 2">
    <name type="scientific">Azonexus hydrophilus</name>
    <dbReference type="NCBI Taxonomy" id="418702"/>
    <lineage>
        <taxon>Bacteria</taxon>
        <taxon>Pseudomonadati</taxon>
        <taxon>Pseudomonadota</taxon>
        <taxon>Betaproteobacteria</taxon>
        <taxon>Rhodocyclales</taxon>
        <taxon>Azonexaceae</taxon>
        <taxon>Azonexus</taxon>
    </lineage>
</organism>
<keyword evidence="1" id="KW-0614">Plasmid</keyword>
<dbReference type="RefSeq" id="WP_341744760.1">
    <property type="nucleotide sequence ID" value="NZ_CP151407.1"/>
</dbReference>
<name>A0ABZ2XPT4_9RHOO</name>
<gene>
    <name evidence="1" type="ORF">AADV58_16870</name>
</gene>
<evidence type="ECO:0000313" key="1">
    <source>
        <dbReference type="EMBL" id="WZJ23429.1"/>
    </source>
</evidence>
<accession>A0ABZ2XPT4</accession>
<geneLocation type="plasmid" evidence="1 2">
    <name>unnamed1</name>
</geneLocation>
<proteinExistence type="predicted"/>
<dbReference type="EMBL" id="CP151407">
    <property type="protein sequence ID" value="WZJ23429.1"/>
    <property type="molecule type" value="Genomic_DNA"/>
</dbReference>
<dbReference type="Proteomes" id="UP001479520">
    <property type="component" value="Plasmid unnamed1"/>
</dbReference>
<reference evidence="1 2" key="1">
    <citation type="submission" date="2024-04" db="EMBL/GenBank/DDBJ databases">
        <title>Dissimilatory iodate-reducing microorganisms contribute to the enrichment of iodine in groundwater.</title>
        <authorList>
            <person name="Jiang Z."/>
        </authorList>
    </citation>
    <scope>NUCLEOTIDE SEQUENCE [LARGE SCALE GENOMIC DNA]</scope>
    <source>
        <strain evidence="1 2">NCP973</strain>
        <plasmid evidence="1 2">unnamed1</plasmid>
    </source>
</reference>
<evidence type="ECO:0000313" key="2">
    <source>
        <dbReference type="Proteomes" id="UP001479520"/>
    </source>
</evidence>
<keyword evidence="2" id="KW-1185">Reference proteome</keyword>
<protein>
    <submittedName>
        <fullName evidence="1">Uncharacterized protein</fullName>
    </submittedName>
</protein>